<dbReference type="KEGG" id="scac:106089248"/>
<gene>
    <name evidence="2" type="primary">106089248</name>
</gene>
<organism evidence="2 3">
    <name type="scientific">Stomoxys calcitrans</name>
    <name type="common">Stable fly</name>
    <name type="synonym">Conops calcitrans</name>
    <dbReference type="NCBI Taxonomy" id="35570"/>
    <lineage>
        <taxon>Eukaryota</taxon>
        <taxon>Metazoa</taxon>
        <taxon>Ecdysozoa</taxon>
        <taxon>Arthropoda</taxon>
        <taxon>Hexapoda</taxon>
        <taxon>Insecta</taxon>
        <taxon>Pterygota</taxon>
        <taxon>Neoptera</taxon>
        <taxon>Endopterygota</taxon>
        <taxon>Diptera</taxon>
        <taxon>Brachycera</taxon>
        <taxon>Muscomorpha</taxon>
        <taxon>Muscoidea</taxon>
        <taxon>Muscidae</taxon>
        <taxon>Stomoxys</taxon>
    </lineage>
</organism>
<dbReference type="OrthoDB" id="10257479at2759"/>
<sequence>MPFVIKNLEKAHLAPLRICETQDVIALCKIAFDYLSNGPVPQETFYQALSAKYNQQIQSHEVQQIVEALISILIEATKSNTDINGVKEPLMKLEGFKEDVTDILAQFVTSKKRFIEGSIKTANIRAYRLVNMEWRLEVRLASRALMKQSQVFVTMKLYLHTEPKNENRDLLEDLPDRAVEIHDDERRNRKDLLVQTDLNSLKYMIQSLEEALMESRSRRIRNIVAAIH</sequence>
<dbReference type="VEuPathDB" id="VectorBase:SCAU012768"/>
<evidence type="ECO:0000313" key="2">
    <source>
        <dbReference type="EnsemblMetazoa" id="SCAU012768-PA"/>
    </source>
</evidence>
<name>A0A1I8Q0N4_STOCA</name>
<dbReference type="InterPro" id="IPR037354">
    <property type="entry name" value="Commd2"/>
</dbReference>
<evidence type="ECO:0000259" key="1">
    <source>
        <dbReference type="PROSITE" id="PS51269"/>
    </source>
</evidence>
<reference evidence="2" key="1">
    <citation type="submission" date="2020-05" db="UniProtKB">
        <authorList>
            <consortium name="EnsemblMetazoa"/>
        </authorList>
    </citation>
    <scope>IDENTIFICATION</scope>
    <source>
        <strain evidence="2">USDA</strain>
    </source>
</reference>
<dbReference type="Pfam" id="PF07258">
    <property type="entry name" value="COMM_domain"/>
    <property type="match status" value="1"/>
</dbReference>
<dbReference type="AlphaFoldDB" id="A0A1I8Q0N4"/>
<dbReference type="PANTHER" id="PTHR15857">
    <property type="entry name" value="COMM DOMAIN CONTAINING PROTEIN 2"/>
    <property type="match status" value="1"/>
</dbReference>
<accession>A0A1I8Q0N4</accession>
<keyword evidence="3" id="KW-1185">Reference proteome</keyword>
<dbReference type="STRING" id="35570.A0A1I8Q0N4"/>
<evidence type="ECO:0000313" key="3">
    <source>
        <dbReference type="Proteomes" id="UP000095300"/>
    </source>
</evidence>
<dbReference type="PANTHER" id="PTHR15857:SF0">
    <property type="entry name" value="COMM DOMAIN-CONTAINING PROTEIN 2"/>
    <property type="match status" value="1"/>
</dbReference>
<dbReference type="Proteomes" id="UP000095300">
    <property type="component" value="Unassembled WGS sequence"/>
</dbReference>
<dbReference type="EnsemblMetazoa" id="SCAU012768-RA">
    <property type="protein sequence ID" value="SCAU012768-PA"/>
    <property type="gene ID" value="SCAU012768"/>
</dbReference>
<protein>
    <recommendedName>
        <fullName evidence="1">COMM domain-containing protein</fullName>
    </recommendedName>
</protein>
<dbReference type="InterPro" id="IPR017920">
    <property type="entry name" value="COMM"/>
</dbReference>
<proteinExistence type="predicted"/>
<dbReference type="PROSITE" id="PS51269">
    <property type="entry name" value="COMM"/>
    <property type="match status" value="1"/>
</dbReference>
<feature type="domain" description="COMM" evidence="1">
    <location>
        <begin position="128"/>
        <end position="219"/>
    </location>
</feature>